<dbReference type="GO" id="GO:0004072">
    <property type="term" value="F:aspartate kinase activity"/>
    <property type="evidence" value="ECO:0007669"/>
    <property type="project" value="UniProtKB-EC"/>
</dbReference>
<dbReference type="Pfam" id="PF00696">
    <property type="entry name" value="AA_kinase"/>
    <property type="match status" value="1"/>
</dbReference>
<evidence type="ECO:0000313" key="12">
    <source>
        <dbReference type="EMBL" id="AFN74371.1"/>
    </source>
</evidence>
<dbReference type="InterPro" id="IPR036393">
    <property type="entry name" value="AceGlu_kinase-like_sf"/>
</dbReference>
<feature type="binding site" evidence="8">
    <location>
        <position position="164"/>
    </location>
    <ligand>
        <name>ATP</name>
        <dbReference type="ChEBI" id="CHEBI:30616"/>
    </ligand>
</feature>
<proteinExistence type="inferred from homology"/>
<dbReference type="GO" id="GO:0009089">
    <property type="term" value="P:lysine biosynthetic process via diaminopimelate"/>
    <property type="evidence" value="ECO:0007669"/>
    <property type="project" value="UniProtKB-UniPathway"/>
</dbReference>
<feature type="binding site" evidence="8">
    <location>
        <position position="53"/>
    </location>
    <ligand>
        <name>substrate</name>
    </ligand>
</feature>
<gene>
    <name evidence="12" type="ordered locus">MROS_1132</name>
</gene>
<dbReference type="PANTHER" id="PTHR43070">
    <property type="match status" value="1"/>
</dbReference>
<name>I7A371_MELRP</name>
<feature type="binding site" evidence="8">
    <location>
        <begin position="153"/>
        <end position="154"/>
    </location>
    <ligand>
        <name>ATP</name>
        <dbReference type="ChEBI" id="CHEBI:30616"/>
    </ligand>
</feature>
<dbReference type="PATRIC" id="fig|1191523.3.peg.1198"/>
<keyword evidence="5 8" id="KW-0067">ATP-binding</keyword>
<evidence type="ECO:0000256" key="5">
    <source>
        <dbReference type="ARBA" id="ARBA00022840"/>
    </source>
</evidence>
<sequence>MKIAADLNRNEDLPGIEKLLGSLFDELKEILHGAYLVREVSPKTLDFIQSFGEKLSCTIITYTMQKRGIDCEYLDASKLIKTDDNFGNAKVNEKATYNKIKRYFSRRKKLQIITGFIASTSDNEITTLGRGGSDYTASIFGAALNAKKIEIWTDVDGILTADPRKVKNAFPLPSVTYEEAMELSHFGAKVIYPPTLLPALKKNIETVIKNTFNPEFPGTRIIKREQSSDMTVKGISSIDNVTLLGISGGGMVGVTGIAGRLFTALARYNVNIILISQASSEHSVCIAIPPAMGKISVKAIEEEFKLEIMEGKISRVSLEENLSVIAVVGENMRRTPGIAGRVFQSLGKNNINIVAIAQGSSELNISLIIDRKDITKALNVLHNSLLKTRKR</sequence>
<keyword evidence="3 8" id="KW-0547">Nucleotide-binding</keyword>
<evidence type="ECO:0000259" key="11">
    <source>
        <dbReference type="PROSITE" id="PS51671"/>
    </source>
</evidence>
<dbReference type="PANTHER" id="PTHR43070:SF3">
    <property type="entry name" value="HOMOSERINE DEHYDROGENASE"/>
    <property type="match status" value="1"/>
</dbReference>
<comment type="pathway">
    <text evidence="1 10">Amino-acid biosynthesis; L-lysine biosynthesis via DAP pathway; (S)-tetrahydrodipicolinate from L-aspartate: step 1/4.</text>
</comment>
<dbReference type="InterPro" id="IPR054352">
    <property type="entry name" value="ACT_Aspartokinase"/>
</dbReference>
<evidence type="ECO:0000256" key="1">
    <source>
        <dbReference type="ARBA" id="ARBA00004766"/>
    </source>
</evidence>
<evidence type="ECO:0000313" key="13">
    <source>
        <dbReference type="Proteomes" id="UP000009011"/>
    </source>
</evidence>
<organism evidence="12 13">
    <name type="scientific">Melioribacter roseus (strain DSM 23840 / JCM 17771 / VKM B-2668 / P3M-2)</name>
    <dbReference type="NCBI Taxonomy" id="1191523"/>
    <lineage>
        <taxon>Bacteria</taxon>
        <taxon>Pseudomonadati</taxon>
        <taxon>Ignavibacteriota</taxon>
        <taxon>Ignavibacteria</taxon>
        <taxon>Ignavibacteriales</taxon>
        <taxon>Melioribacteraceae</taxon>
        <taxon>Melioribacter</taxon>
    </lineage>
</organism>
<dbReference type="STRING" id="1191523.MROS_1132"/>
<dbReference type="SUPFAM" id="SSF55021">
    <property type="entry name" value="ACT-like"/>
    <property type="match status" value="2"/>
</dbReference>
<dbReference type="PIRSF" id="PIRSF000726">
    <property type="entry name" value="Asp_kin"/>
    <property type="match status" value="1"/>
</dbReference>
<dbReference type="AlphaFoldDB" id="I7A371"/>
<dbReference type="UniPathway" id="UPA00051">
    <property type="reaction ID" value="UER00462"/>
</dbReference>
<evidence type="ECO:0000256" key="4">
    <source>
        <dbReference type="ARBA" id="ARBA00022777"/>
    </source>
</evidence>
<dbReference type="CDD" id="cd04243">
    <property type="entry name" value="AAK_AK-HSDH-like"/>
    <property type="match status" value="1"/>
</dbReference>
<dbReference type="SUPFAM" id="SSF53633">
    <property type="entry name" value="Carbamate kinase-like"/>
    <property type="match status" value="1"/>
</dbReference>
<dbReference type="InterPro" id="IPR001048">
    <property type="entry name" value="Asp/Glu/Uridylate_kinase"/>
</dbReference>
<dbReference type="eggNOG" id="COG0527">
    <property type="taxonomic scope" value="Bacteria"/>
</dbReference>
<accession>I7A371</accession>
<keyword evidence="6" id="KW-0521">NADP</keyword>
<dbReference type="HOGENOM" id="CLU_009116_6_1_10"/>
<dbReference type="GO" id="GO:0009088">
    <property type="term" value="P:threonine biosynthetic process"/>
    <property type="evidence" value="ECO:0007669"/>
    <property type="project" value="UniProtKB-UniPathway"/>
</dbReference>
<dbReference type="Gene3D" id="3.30.2130.10">
    <property type="entry name" value="VC0802-like"/>
    <property type="match status" value="1"/>
</dbReference>
<dbReference type="InterPro" id="IPR001341">
    <property type="entry name" value="Asp_kinase"/>
</dbReference>
<dbReference type="GO" id="GO:0004412">
    <property type="term" value="F:homoserine dehydrogenase activity"/>
    <property type="evidence" value="ECO:0007669"/>
    <property type="project" value="InterPro"/>
</dbReference>
<comment type="pathway">
    <text evidence="10">Amino-acid biosynthesis; L-methionine biosynthesis via de novo pathway; L-homoserine from L-aspartate: step 1/3.</text>
</comment>
<dbReference type="NCBIfam" id="TIGR00657">
    <property type="entry name" value="asp_kinases"/>
    <property type="match status" value="1"/>
</dbReference>
<dbReference type="InterPro" id="IPR005260">
    <property type="entry name" value="Asp_kin_monofn"/>
</dbReference>
<dbReference type="InterPro" id="IPR011147">
    <property type="entry name" value="Bifunc_Aspkin/hSer_DH"/>
</dbReference>
<dbReference type="GO" id="GO:0005524">
    <property type="term" value="F:ATP binding"/>
    <property type="evidence" value="ECO:0007669"/>
    <property type="project" value="UniProtKB-KW"/>
</dbReference>
<evidence type="ECO:0000256" key="3">
    <source>
        <dbReference type="ARBA" id="ARBA00022741"/>
    </source>
</evidence>
<dbReference type="UniPathway" id="UPA00034">
    <property type="reaction ID" value="UER00015"/>
</dbReference>
<keyword evidence="2 9" id="KW-0808">Transferase</keyword>
<evidence type="ECO:0000256" key="6">
    <source>
        <dbReference type="ARBA" id="ARBA00022857"/>
    </source>
</evidence>
<protein>
    <recommendedName>
        <fullName evidence="9">Aspartokinase</fullName>
        <ecNumber evidence="9">2.7.2.4</ecNumber>
    </recommendedName>
</protein>
<keyword evidence="4 9" id="KW-0418">Kinase</keyword>
<dbReference type="Pfam" id="PF22468">
    <property type="entry name" value="ACT_9"/>
    <property type="match status" value="2"/>
</dbReference>
<dbReference type="InterPro" id="IPR002912">
    <property type="entry name" value="ACT_dom"/>
</dbReference>
<dbReference type="PROSITE" id="PS51671">
    <property type="entry name" value="ACT"/>
    <property type="match status" value="1"/>
</dbReference>
<feature type="domain" description="ACT" evidence="11">
    <location>
        <begin position="327"/>
        <end position="391"/>
    </location>
</feature>
<evidence type="ECO:0000256" key="10">
    <source>
        <dbReference type="RuleBase" id="RU004249"/>
    </source>
</evidence>
<dbReference type="KEGG" id="mro:MROS_1132"/>
<comment type="pathway">
    <text evidence="10">Amino-acid biosynthesis; L-threonine biosynthesis; L-threonine from L-aspartate: step 1/5.</text>
</comment>
<dbReference type="InterPro" id="IPR045865">
    <property type="entry name" value="ACT-like_dom_sf"/>
</dbReference>
<dbReference type="UniPathway" id="UPA00050">
    <property type="reaction ID" value="UER00461"/>
</dbReference>
<evidence type="ECO:0000256" key="7">
    <source>
        <dbReference type="ARBA" id="ARBA00047872"/>
    </source>
</evidence>
<keyword evidence="13" id="KW-1185">Reference proteome</keyword>
<dbReference type="Proteomes" id="UP000009011">
    <property type="component" value="Chromosome"/>
</dbReference>
<comment type="catalytic activity">
    <reaction evidence="7 9">
        <text>L-aspartate + ATP = 4-phospho-L-aspartate + ADP</text>
        <dbReference type="Rhea" id="RHEA:23776"/>
        <dbReference type="ChEBI" id="CHEBI:29991"/>
        <dbReference type="ChEBI" id="CHEBI:30616"/>
        <dbReference type="ChEBI" id="CHEBI:57535"/>
        <dbReference type="ChEBI" id="CHEBI:456216"/>
        <dbReference type="EC" id="2.7.2.4"/>
    </reaction>
</comment>
<feature type="binding site" evidence="8">
    <location>
        <begin position="189"/>
        <end position="190"/>
    </location>
    <ligand>
        <name>ATP</name>
        <dbReference type="ChEBI" id="CHEBI:30616"/>
    </ligand>
</feature>
<dbReference type="Gene3D" id="3.40.1160.10">
    <property type="entry name" value="Acetylglutamate kinase-like"/>
    <property type="match status" value="1"/>
</dbReference>
<keyword evidence="10" id="KW-0028">Amino-acid biosynthesis</keyword>
<dbReference type="EC" id="2.7.2.4" evidence="9"/>
<comment type="similarity">
    <text evidence="9">Belongs to the aspartokinase family.</text>
</comment>
<evidence type="ECO:0000256" key="2">
    <source>
        <dbReference type="ARBA" id="ARBA00022679"/>
    </source>
</evidence>
<reference evidence="12 13" key="1">
    <citation type="journal article" date="2013" name="PLoS ONE">
        <title>Genomic analysis of Melioribacter roseus, facultatively anaerobic organotrophic bacterium representing a novel deep lineage within Bacteriodetes/Chlorobi group.</title>
        <authorList>
            <person name="Kadnikov V.V."/>
            <person name="Mardanov A.V."/>
            <person name="Podosokorskaya O.A."/>
            <person name="Gavrilov S.N."/>
            <person name="Kublanov I.V."/>
            <person name="Beletsky A.V."/>
            <person name="Bonch-Osmolovskaya E.A."/>
            <person name="Ravin N.V."/>
        </authorList>
    </citation>
    <scope>NUCLEOTIDE SEQUENCE [LARGE SCALE GENOMIC DNA]</scope>
    <source>
        <strain evidence="13">JCM 17771 / P3M-2</strain>
    </source>
</reference>
<dbReference type="CDD" id="cd04921">
    <property type="entry name" value="ACT_AKi-HSDH-ThrA-like_1"/>
    <property type="match status" value="1"/>
</dbReference>
<dbReference type="EMBL" id="CP003557">
    <property type="protein sequence ID" value="AFN74371.1"/>
    <property type="molecule type" value="Genomic_DNA"/>
</dbReference>
<evidence type="ECO:0000256" key="8">
    <source>
        <dbReference type="PIRSR" id="PIRSR000726-1"/>
    </source>
</evidence>
<dbReference type="FunFam" id="3.30.2130.10:FF:000001">
    <property type="entry name" value="Bifunctional aspartokinase/homoserine dehydrogenase"/>
    <property type="match status" value="1"/>
</dbReference>
<evidence type="ECO:0000256" key="9">
    <source>
        <dbReference type="RuleBase" id="RU003448"/>
    </source>
</evidence>